<reference evidence="2 3" key="1">
    <citation type="submission" date="2019-08" db="EMBL/GenBank/DDBJ databases">
        <title>Five species of Acinetobacter isolated from floral nectar and animal pollinators.</title>
        <authorList>
            <person name="Hendry T.A."/>
        </authorList>
    </citation>
    <scope>NUCLEOTIDE SEQUENCE [LARGE SCALE GENOMIC DNA]</scope>
    <source>
        <strain evidence="2 3">MD18.27</strain>
    </source>
</reference>
<feature type="transmembrane region" description="Helical" evidence="1">
    <location>
        <begin position="338"/>
        <end position="357"/>
    </location>
</feature>
<accession>A0ABU6DQI1</accession>
<keyword evidence="1" id="KW-1133">Transmembrane helix</keyword>
<feature type="transmembrane region" description="Helical" evidence="1">
    <location>
        <begin position="89"/>
        <end position="107"/>
    </location>
</feature>
<dbReference type="Proteomes" id="UP001339883">
    <property type="component" value="Unassembled WGS sequence"/>
</dbReference>
<feature type="transmembrane region" description="Helical" evidence="1">
    <location>
        <begin position="119"/>
        <end position="137"/>
    </location>
</feature>
<comment type="caution">
    <text evidence="2">The sequence shown here is derived from an EMBL/GenBank/DDBJ whole genome shotgun (WGS) entry which is preliminary data.</text>
</comment>
<evidence type="ECO:0000256" key="1">
    <source>
        <dbReference type="SAM" id="Phobius"/>
    </source>
</evidence>
<organism evidence="2 3">
    <name type="scientific">Acinetobacter pollinis</name>
    <dbReference type="NCBI Taxonomy" id="2605270"/>
    <lineage>
        <taxon>Bacteria</taxon>
        <taxon>Pseudomonadati</taxon>
        <taxon>Pseudomonadota</taxon>
        <taxon>Gammaproteobacteria</taxon>
        <taxon>Moraxellales</taxon>
        <taxon>Moraxellaceae</taxon>
        <taxon>Acinetobacter</taxon>
    </lineage>
</organism>
<feature type="transmembrane region" description="Helical" evidence="1">
    <location>
        <begin position="215"/>
        <end position="233"/>
    </location>
</feature>
<feature type="transmembrane region" description="Helical" evidence="1">
    <location>
        <begin position="40"/>
        <end position="57"/>
    </location>
</feature>
<dbReference type="EMBL" id="VTDN01000001">
    <property type="protein sequence ID" value="MEB5475658.1"/>
    <property type="molecule type" value="Genomic_DNA"/>
</dbReference>
<keyword evidence="1" id="KW-0472">Membrane</keyword>
<protein>
    <submittedName>
        <fullName evidence="2">Uncharacterized protein</fullName>
    </submittedName>
</protein>
<dbReference type="InterPro" id="IPR037272">
    <property type="entry name" value="SNS_sf"/>
</dbReference>
<proteinExistence type="predicted"/>
<feature type="transmembrane region" description="Helical" evidence="1">
    <location>
        <begin position="299"/>
        <end position="317"/>
    </location>
</feature>
<feature type="transmembrane region" description="Helical" evidence="1">
    <location>
        <begin position="144"/>
        <end position="163"/>
    </location>
</feature>
<keyword evidence="3" id="KW-1185">Reference proteome</keyword>
<feature type="transmembrane region" description="Helical" evidence="1">
    <location>
        <begin position="183"/>
        <end position="203"/>
    </location>
</feature>
<dbReference type="RefSeq" id="WP_325774441.1">
    <property type="nucleotide sequence ID" value="NZ_VTDN01000001.1"/>
</dbReference>
<name>A0ABU6DQI1_9GAMM</name>
<keyword evidence="1" id="KW-0812">Transmembrane</keyword>
<dbReference type="SUPFAM" id="SSF161070">
    <property type="entry name" value="SNF-like"/>
    <property type="match status" value="1"/>
</dbReference>
<feature type="transmembrane region" description="Helical" evidence="1">
    <location>
        <begin position="12"/>
        <end position="34"/>
    </location>
</feature>
<feature type="transmembrane region" description="Helical" evidence="1">
    <location>
        <begin position="239"/>
        <end position="259"/>
    </location>
</feature>
<feature type="transmembrane region" description="Helical" evidence="1">
    <location>
        <begin position="271"/>
        <end position="293"/>
    </location>
</feature>
<evidence type="ECO:0000313" key="2">
    <source>
        <dbReference type="EMBL" id="MEB5475658.1"/>
    </source>
</evidence>
<gene>
    <name evidence="2" type="ORF">I2F25_01075</name>
</gene>
<sequence length="360" mass="39780">MQDRPMSRWLSPLMAFCLSFMLISTFAPMVGLSLDRQLDFWALWLITVFILALPFAYGEFALIKRAKTTALNALMSLTREADASMQWRIVGWLSVIFMPFLAGGMIANTAHIGLSFLHFSWSESISFLILAGIAFVLSFLPRQILIILSAIAVVAAIVMGKMFGTPLTAWHMTPVTLSEWGGAVLLTLVASGLGLGVYAQSNAQAAKVTENTTPLVLPIWVAQILAVVVFGFFSAQTEISELTLLTTMVFGAALLLQFAKQQLQERQVSIIVQYAILLAPLCIWTMTVVLPVLNMVMMLWGLVTCLIYAIFVGWIMKISHLRKALNFSNEMVYNVWRIAIRVIAPLSIILAIVGVVLGRF</sequence>
<evidence type="ECO:0000313" key="3">
    <source>
        <dbReference type="Proteomes" id="UP001339883"/>
    </source>
</evidence>